<proteinExistence type="predicted"/>
<sequence>MAIYQLADISPEIDASAYITDSAQVIGKVTIEANASVWFGTVIRGDNERIHIGANSNLQESCILHTDPGFPLTIANNVTVGHQAMLHGCTIGEGSLIGIQAVILNGAKIGKNCLVGAGALVTEGKEFPDNSLIVGSPAKVIRTLDDTAIAKMHANTQNYVRRAQEFKTQLKRIDVG</sequence>
<dbReference type="InterPro" id="IPR050484">
    <property type="entry name" value="Transf_Hexapept/Carb_Anhydrase"/>
</dbReference>
<dbReference type="SUPFAM" id="SSF51161">
    <property type="entry name" value="Trimeric LpxA-like enzymes"/>
    <property type="match status" value="1"/>
</dbReference>
<dbReference type="RefSeq" id="WP_212684208.1">
    <property type="nucleotide sequence ID" value="NZ_JAGSPM010000005.1"/>
</dbReference>
<keyword evidence="2" id="KW-1185">Reference proteome</keyword>
<accession>A0A941I4F4</accession>
<comment type="caution">
    <text evidence="1">The sequence shown here is derived from an EMBL/GenBank/DDBJ whole genome shotgun (WGS) entry which is preliminary data.</text>
</comment>
<dbReference type="InterPro" id="IPR001451">
    <property type="entry name" value="Hexapep"/>
</dbReference>
<gene>
    <name evidence="1" type="ORF">KDM92_10000</name>
</gene>
<evidence type="ECO:0000313" key="1">
    <source>
        <dbReference type="EMBL" id="MBR7746914.1"/>
    </source>
</evidence>
<dbReference type="CDD" id="cd04645">
    <property type="entry name" value="LbH_gamma_CA_like"/>
    <property type="match status" value="1"/>
</dbReference>
<dbReference type="AlphaFoldDB" id="A0A941I4F4"/>
<organism evidence="1 2">
    <name type="scientific">Undibacterium baiyunense</name>
    <dbReference type="NCBI Taxonomy" id="2828731"/>
    <lineage>
        <taxon>Bacteria</taxon>
        <taxon>Pseudomonadati</taxon>
        <taxon>Pseudomonadota</taxon>
        <taxon>Betaproteobacteria</taxon>
        <taxon>Burkholderiales</taxon>
        <taxon>Oxalobacteraceae</taxon>
        <taxon>Undibacterium</taxon>
    </lineage>
</organism>
<name>A0A941I4F4_9BURK</name>
<evidence type="ECO:0000313" key="2">
    <source>
        <dbReference type="Proteomes" id="UP000680158"/>
    </source>
</evidence>
<dbReference type="InterPro" id="IPR047324">
    <property type="entry name" value="LbH_gamma_CA-like"/>
</dbReference>
<dbReference type="Gene3D" id="2.160.10.10">
    <property type="entry name" value="Hexapeptide repeat proteins"/>
    <property type="match status" value="1"/>
</dbReference>
<dbReference type="PANTHER" id="PTHR13061:SF29">
    <property type="entry name" value="GAMMA CARBONIC ANHYDRASE-LIKE 1, MITOCHONDRIAL-RELATED"/>
    <property type="match status" value="1"/>
</dbReference>
<dbReference type="Pfam" id="PF00132">
    <property type="entry name" value="Hexapep"/>
    <property type="match status" value="1"/>
</dbReference>
<dbReference type="InterPro" id="IPR011004">
    <property type="entry name" value="Trimer_LpxA-like_sf"/>
</dbReference>
<reference evidence="1 2" key="1">
    <citation type="submission" date="2021-04" db="EMBL/GenBank/DDBJ databases">
        <title>novel species isolated from subtropical streams in China.</title>
        <authorList>
            <person name="Lu H."/>
        </authorList>
    </citation>
    <scope>NUCLEOTIDE SEQUENCE [LARGE SCALE GENOMIC DNA]</scope>
    <source>
        <strain evidence="1 2">BYS107W</strain>
    </source>
</reference>
<dbReference type="EMBL" id="JAGSPM010000005">
    <property type="protein sequence ID" value="MBR7746914.1"/>
    <property type="molecule type" value="Genomic_DNA"/>
</dbReference>
<dbReference type="Proteomes" id="UP000680158">
    <property type="component" value="Unassembled WGS sequence"/>
</dbReference>
<dbReference type="PANTHER" id="PTHR13061">
    <property type="entry name" value="DYNACTIN SUBUNIT P25"/>
    <property type="match status" value="1"/>
</dbReference>
<protein>
    <submittedName>
        <fullName evidence="1">Gamma carbonic anhydrase family protein</fullName>
    </submittedName>
</protein>